<dbReference type="InterPro" id="IPR042988">
    <property type="entry name" value="NOBOX"/>
</dbReference>
<organism evidence="5 6">
    <name type="scientific">Notechis scutatus</name>
    <name type="common">mainland tiger snake</name>
    <dbReference type="NCBI Taxonomy" id="8663"/>
    <lineage>
        <taxon>Eukaryota</taxon>
        <taxon>Metazoa</taxon>
        <taxon>Chordata</taxon>
        <taxon>Craniata</taxon>
        <taxon>Vertebrata</taxon>
        <taxon>Euteleostomi</taxon>
        <taxon>Lepidosauria</taxon>
        <taxon>Squamata</taxon>
        <taxon>Bifurcata</taxon>
        <taxon>Unidentata</taxon>
        <taxon>Episquamata</taxon>
        <taxon>Toxicofera</taxon>
        <taxon>Serpentes</taxon>
        <taxon>Colubroidea</taxon>
        <taxon>Elapidae</taxon>
        <taxon>Hydrophiinae</taxon>
        <taxon>Notechis</taxon>
    </lineage>
</organism>
<evidence type="ECO:0000256" key="1">
    <source>
        <dbReference type="PROSITE-ProRule" id="PRU00108"/>
    </source>
</evidence>
<dbReference type="InterPro" id="IPR009057">
    <property type="entry name" value="Homeodomain-like_sf"/>
</dbReference>
<evidence type="ECO:0000313" key="5">
    <source>
        <dbReference type="Proteomes" id="UP000504612"/>
    </source>
</evidence>
<dbReference type="GO" id="GO:0005634">
    <property type="term" value="C:nucleus"/>
    <property type="evidence" value="ECO:0007669"/>
    <property type="project" value="UniProtKB-SubCell"/>
</dbReference>
<keyword evidence="1 2" id="KW-0238">DNA-binding</keyword>
<comment type="subcellular location">
    <subcellularLocation>
        <location evidence="1 2">Nucleus</location>
    </subcellularLocation>
</comment>
<dbReference type="SMART" id="SM00389">
    <property type="entry name" value="HOX"/>
    <property type="match status" value="1"/>
</dbReference>
<dbReference type="Pfam" id="PF00046">
    <property type="entry name" value="Homeodomain"/>
    <property type="match status" value="1"/>
</dbReference>
<name>A0A6J1V5F4_9SAUR</name>
<dbReference type="RefSeq" id="XP_026535029.1">
    <property type="nucleotide sequence ID" value="XM_026679244.1"/>
</dbReference>
<keyword evidence="1 2" id="KW-0539">Nucleus</keyword>
<evidence type="ECO:0000256" key="3">
    <source>
        <dbReference type="SAM" id="MobiDB-lite"/>
    </source>
</evidence>
<feature type="domain" description="Homeobox" evidence="4">
    <location>
        <begin position="252"/>
        <end position="312"/>
    </location>
</feature>
<dbReference type="GeneID" id="113419702"/>
<dbReference type="KEGG" id="nss:113419702"/>
<feature type="DNA-binding region" description="Homeobox" evidence="1">
    <location>
        <begin position="254"/>
        <end position="313"/>
    </location>
</feature>
<evidence type="ECO:0000256" key="2">
    <source>
        <dbReference type="RuleBase" id="RU000682"/>
    </source>
</evidence>
<dbReference type="CTD" id="135935"/>
<sequence>MAMDGRAAQDQFPQRDAVYKAEFEEAEENRARESLLCTEQLVPNENLMNEVGAQSSLCSMDHIVILGDPSGKILTKEGNPEVSKEEEEVDGEYYLDPRPESHLTQLTSLDAHSLIFYQPHNPTACYGDMNVDPPFFESEPNQELVLPSKSEEKVDLGSLDVTKKEIAKKKAKRALERGGAPCVGLDNEQNPDINQNLNLSHLTRRSARGATANNVGQPSFRFYSVLLSKGNVDGIKKRGSSSLKVSKESAPPAQKKTRTFYNEKQLQELEKTFQDDHYPDNEKRREIAASVGVTPQRIMVWFQNRRAKWRKMEKLMVKNTKKCPLAAPALPVDPQRMAQGTTMLAVTQLSDTANNQPNTVTLGAATMNYSGSSIALSGSSVASVPSKTSCGGSIQTKAPTSQSSLGSLRKELFPAIPSPPPIRRTNLPFNLLLNTNPYIIPLMLEDSLASECSPSSQESSSSDAHTYSVQGQSTSSPVDCNYPEQLESTINLEAPCFYPNSHLGMHQHDQYPQHEMSHFPIHLSGNALPSVRLTTATPSKSTTFFSLPGSNGLVTYGAAECSQGFLQNHVGTHLLLQPSAGSSGYLPAFQAFPWNEFSMQGPSFTHSFSSPIPFSGLATIAGGSAQQAPFALNQSLPASSCFLQLPKGPGPGATLLFTTKPVVPMNLEPLSQPLPRTLAEEDSDADNGPQEMESESLPDFSEGSKIGLNFSPCQARDEKTA</sequence>
<feature type="compositionally biased region" description="Polar residues" evidence="3">
    <location>
        <begin position="463"/>
        <end position="478"/>
    </location>
</feature>
<feature type="region of interest" description="Disordered" evidence="3">
    <location>
        <begin position="677"/>
        <end position="721"/>
    </location>
</feature>
<dbReference type="PANTHER" id="PTHR47060:SF1">
    <property type="entry name" value="HOMEOBOX PROTEIN NOBOX"/>
    <property type="match status" value="1"/>
</dbReference>
<dbReference type="Proteomes" id="UP000504612">
    <property type="component" value="Unplaced"/>
</dbReference>
<dbReference type="GO" id="GO:0000981">
    <property type="term" value="F:DNA-binding transcription factor activity, RNA polymerase II-specific"/>
    <property type="evidence" value="ECO:0007669"/>
    <property type="project" value="TreeGrafter"/>
</dbReference>
<gene>
    <name evidence="6" type="primary">NOBOX</name>
</gene>
<reference evidence="6" key="1">
    <citation type="submission" date="2025-08" db="UniProtKB">
        <authorList>
            <consortium name="RefSeq"/>
        </authorList>
    </citation>
    <scope>IDENTIFICATION</scope>
</reference>
<feature type="compositionally biased region" description="Low complexity" evidence="3">
    <location>
        <begin position="451"/>
        <end position="462"/>
    </location>
</feature>
<dbReference type="PROSITE" id="PS50071">
    <property type="entry name" value="HOMEOBOX_2"/>
    <property type="match status" value="1"/>
</dbReference>
<feature type="region of interest" description="Disordered" evidence="3">
    <location>
        <begin position="451"/>
        <end position="482"/>
    </location>
</feature>
<accession>A0A6J1V5F4</accession>
<protein>
    <submittedName>
        <fullName evidence="6">Homeobox protein NOBOX</fullName>
    </submittedName>
</protein>
<evidence type="ECO:0000313" key="6">
    <source>
        <dbReference type="RefSeq" id="XP_026535029.1"/>
    </source>
</evidence>
<dbReference type="GO" id="GO:0000978">
    <property type="term" value="F:RNA polymerase II cis-regulatory region sequence-specific DNA binding"/>
    <property type="evidence" value="ECO:0007669"/>
    <property type="project" value="TreeGrafter"/>
</dbReference>
<dbReference type="InterPro" id="IPR001356">
    <property type="entry name" value="HD"/>
</dbReference>
<dbReference type="PANTHER" id="PTHR47060">
    <property type="entry name" value="HOMEOBOX PROTEIN NOBOX"/>
    <property type="match status" value="1"/>
</dbReference>
<keyword evidence="5" id="KW-1185">Reference proteome</keyword>
<keyword evidence="1 2" id="KW-0371">Homeobox</keyword>
<dbReference type="SUPFAM" id="SSF46689">
    <property type="entry name" value="Homeodomain-like"/>
    <property type="match status" value="1"/>
</dbReference>
<dbReference type="CDD" id="cd00086">
    <property type="entry name" value="homeodomain"/>
    <property type="match status" value="1"/>
</dbReference>
<proteinExistence type="predicted"/>
<dbReference type="Gene3D" id="1.10.10.60">
    <property type="entry name" value="Homeodomain-like"/>
    <property type="match status" value="1"/>
</dbReference>
<evidence type="ECO:0000259" key="4">
    <source>
        <dbReference type="PROSITE" id="PS50071"/>
    </source>
</evidence>
<dbReference type="AlphaFoldDB" id="A0A6J1V5F4"/>